<evidence type="ECO:0000313" key="13">
    <source>
        <dbReference type="Proteomes" id="UP000728185"/>
    </source>
</evidence>
<gene>
    <name evidence="12" type="ORF">FBUS_00206</name>
</gene>
<dbReference type="OrthoDB" id="6021021at2759"/>
<keyword evidence="6" id="KW-0915">Sodium</keyword>
<evidence type="ECO:0000256" key="5">
    <source>
        <dbReference type="ARBA" id="ARBA00022989"/>
    </source>
</evidence>
<keyword evidence="7 11" id="KW-0406">Ion transport</keyword>
<keyword evidence="4 11" id="KW-0812">Transmembrane</keyword>
<dbReference type="Gene3D" id="2.60.470.10">
    <property type="entry name" value="Acid-sensing ion channels like domains"/>
    <property type="match status" value="1"/>
</dbReference>
<sequence length="248" mass="28503">FRVILLVICFSIATLTTYRVHLWLSHYTRLASKMMISAYDEQQPDLPFPLVTVCNINPARGSELYNARSVNPVARGLDYELFSDAYQGRLSENAPENKLHTSVYRMLDQASHQLKDMLKSCTVDQNRCYSVNFTKSILPPGACYTFNGLTTDFDEFQLTLDPQSFDYLIPNQGFVGFRVLLHTRGDPLWAMMPSAVYAGPTFHTMLRVVGLKKIYKQQCVTQRQWARCIHQCMQDMLHKRCQCHLSGK</sequence>
<keyword evidence="10 11" id="KW-0407">Ion channel</keyword>
<keyword evidence="3 11" id="KW-0894">Sodium channel</keyword>
<protein>
    <submittedName>
        <fullName evidence="12">Amiloride-sensitive cation channel 4-A</fullName>
    </submittedName>
</protein>
<keyword evidence="2 11" id="KW-0813">Transport</keyword>
<dbReference type="Pfam" id="PF00858">
    <property type="entry name" value="ASC"/>
    <property type="match status" value="1"/>
</dbReference>
<evidence type="ECO:0000256" key="3">
    <source>
        <dbReference type="ARBA" id="ARBA00022461"/>
    </source>
</evidence>
<evidence type="ECO:0000256" key="2">
    <source>
        <dbReference type="ARBA" id="ARBA00022448"/>
    </source>
</evidence>
<keyword evidence="5" id="KW-1133">Transmembrane helix</keyword>
<evidence type="ECO:0000256" key="1">
    <source>
        <dbReference type="ARBA" id="ARBA00004141"/>
    </source>
</evidence>
<keyword evidence="9 11" id="KW-0739">Sodium transport</keyword>
<keyword evidence="8" id="KW-0472">Membrane</keyword>
<evidence type="ECO:0000256" key="10">
    <source>
        <dbReference type="ARBA" id="ARBA00023303"/>
    </source>
</evidence>
<reference evidence="12" key="1">
    <citation type="submission" date="2019-05" db="EMBL/GenBank/DDBJ databases">
        <title>Annotation for the trematode Fasciolopsis buski.</title>
        <authorList>
            <person name="Choi Y.-J."/>
        </authorList>
    </citation>
    <scope>NUCLEOTIDE SEQUENCE</scope>
    <source>
        <strain evidence="12">HT</strain>
        <tissue evidence="12">Whole worm</tissue>
    </source>
</reference>
<dbReference type="GO" id="GO:0005886">
    <property type="term" value="C:plasma membrane"/>
    <property type="evidence" value="ECO:0007669"/>
    <property type="project" value="TreeGrafter"/>
</dbReference>
<evidence type="ECO:0000256" key="11">
    <source>
        <dbReference type="RuleBase" id="RU000679"/>
    </source>
</evidence>
<feature type="non-terminal residue" evidence="12">
    <location>
        <position position="248"/>
    </location>
</feature>
<dbReference type="EMBL" id="LUCM01001165">
    <property type="protein sequence ID" value="KAA0199368.1"/>
    <property type="molecule type" value="Genomic_DNA"/>
</dbReference>
<evidence type="ECO:0000313" key="12">
    <source>
        <dbReference type="EMBL" id="KAA0199368.1"/>
    </source>
</evidence>
<evidence type="ECO:0000256" key="8">
    <source>
        <dbReference type="ARBA" id="ARBA00023136"/>
    </source>
</evidence>
<comment type="caution">
    <text evidence="12">The sequence shown here is derived from an EMBL/GenBank/DDBJ whole genome shotgun (WGS) entry which is preliminary data.</text>
</comment>
<dbReference type="GO" id="GO:0015280">
    <property type="term" value="F:ligand-gated sodium channel activity"/>
    <property type="evidence" value="ECO:0007669"/>
    <property type="project" value="TreeGrafter"/>
</dbReference>
<name>A0A8E0VR17_9TREM</name>
<dbReference type="PANTHER" id="PTHR11690">
    <property type="entry name" value="AMILORIDE-SENSITIVE SODIUM CHANNEL-RELATED"/>
    <property type="match status" value="1"/>
</dbReference>
<comment type="similarity">
    <text evidence="11">Belongs to the amiloride-sensitive sodium channel (TC 1.A.6) family.</text>
</comment>
<accession>A0A8E0VR17</accession>
<dbReference type="InterPro" id="IPR001873">
    <property type="entry name" value="ENaC"/>
</dbReference>
<proteinExistence type="inferred from homology"/>
<evidence type="ECO:0000256" key="4">
    <source>
        <dbReference type="ARBA" id="ARBA00022692"/>
    </source>
</evidence>
<dbReference type="Proteomes" id="UP000728185">
    <property type="component" value="Unassembled WGS sequence"/>
</dbReference>
<organism evidence="12 13">
    <name type="scientific">Fasciolopsis buskii</name>
    <dbReference type="NCBI Taxonomy" id="27845"/>
    <lineage>
        <taxon>Eukaryota</taxon>
        <taxon>Metazoa</taxon>
        <taxon>Spiralia</taxon>
        <taxon>Lophotrochozoa</taxon>
        <taxon>Platyhelminthes</taxon>
        <taxon>Trematoda</taxon>
        <taxon>Digenea</taxon>
        <taxon>Plagiorchiida</taxon>
        <taxon>Echinostomata</taxon>
        <taxon>Echinostomatoidea</taxon>
        <taxon>Fasciolidae</taxon>
        <taxon>Fasciolopsis</taxon>
    </lineage>
</organism>
<dbReference type="AlphaFoldDB" id="A0A8E0VR17"/>
<comment type="subcellular location">
    <subcellularLocation>
        <location evidence="1">Membrane</location>
        <topology evidence="1">Multi-pass membrane protein</topology>
    </subcellularLocation>
</comment>
<keyword evidence="13" id="KW-1185">Reference proteome</keyword>
<evidence type="ECO:0000256" key="6">
    <source>
        <dbReference type="ARBA" id="ARBA00023053"/>
    </source>
</evidence>
<evidence type="ECO:0000256" key="7">
    <source>
        <dbReference type="ARBA" id="ARBA00023065"/>
    </source>
</evidence>
<evidence type="ECO:0000256" key="9">
    <source>
        <dbReference type="ARBA" id="ARBA00023201"/>
    </source>
</evidence>